<dbReference type="AlphaFoldDB" id="A0A0F9R8Q2"/>
<sequence>MRAWFFSIILMSTTAAQAEVPRVATDIAPVHSLVAMVMEGVGTPDLIIPSGATPHSYAMRPSEARALAQSDMIIWVGPALTPWLADLINSLAQNAQSIELMAVAGTRLLENRTGVAFEADAHDDDAAQEPVSSGQGPARTSSAHDGDDEHAEGGFDPHVWLDPENAKLWLGTIADALSARDQDNAASYAANAIKGAKRLDDLQTLLQAQLTPLQGRPFVVFHDAYHYFEARFGVEARAAISLSDGAAPSAARMAEVKSVVGQTDATCVFTEPQFNPGLIAALQGQNALSTASIDPLGANLPQGSELYPALIESVGTAFKTCLTQ</sequence>
<evidence type="ECO:0000313" key="5">
    <source>
        <dbReference type="EMBL" id="KKN45732.1"/>
    </source>
</evidence>
<evidence type="ECO:0000256" key="3">
    <source>
        <dbReference type="ARBA" id="ARBA00022729"/>
    </source>
</evidence>
<keyword evidence="2" id="KW-0813">Transport</keyword>
<proteinExistence type="inferred from homology"/>
<dbReference type="PANTHER" id="PTHR42953">
    <property type="entry name" value="HIGH-AFFINITY ZINC UPTAKE SYSTEM PROTEIN ZNUA-RELATED"/>
    <property type="match status" value="1"/>
</dbReference>
<feature type="compositionally biased region" description="Basic and acidic residues" evidence="4">
    <location>
        <begin position="142"/>
        <end position="156"/>
    </location>
</feature>
<feature type="region of interest" description="Disordered" evidence="4">
    <location>
        <begin position="125"/>
        <end position="156"/>
    </location>
</feature>
<name>A0A0F9R8Q2_9ZZZZ</name>
<evidence type="ECO:0000256" key="2">
    <source>
        <dbReference type="ARBA" id="ARBA00022448"/>
    </source>
</evidence>
<evidence type="ECO:0000256" key="1">
    <source>
        <dbReference type="ARBA" id="ARBA00011028"/>
    </source>
</evidence>
<keyword evidence="3" id="KW-0732">Signal</keyword>
<dbReference type="InterPro" id="IPR050492">
    <property type="entry name" value="Bact_metal-bind_prot9"/>
</dbReference>
<dbReference type="PANTHER" id="PTHR42953:SF3">
    <property type="entry name" value="HIGH-AFFINITY ZINC UPTAKE SYSTEM PROTEIN ZNUA"/>
    <property type="match status" value="1"/>
</dbReference>
<dbReference type="InterPro" id="IPR006127">
    <property type="entry name" value="ZnuA-like"/>
</dbReference>
<dbReference type="SUPFAM" id="SSF53807">
    <property type="entry name" value="Helical backbone' metal receptor"/>
    <property type="match status" value="1"/>
</dbReference>
<evidence type="ECO:0008006" key="6">
    <source>
        <dbReference type="Google" id="ProtNLM"/>
    </source>
</evidence>
<gene>
    <name evidence="5" type="ORF">LCGC14_0680010</name>
</gene>
<dbReference type="Pfam" id="PF01297">
    <property type="entry name" value="ZnuA"/>
    <property type="match status" value="1"/>
</dbReference>
<dbReference type="EMBL" id="LAZR01001370">
    <property type="protein sequence ID" value="KKN45732.1"/>
    <property type="molecule type" value="Genomic_DNA"/>
</dbReference>
<dbReference type="GO" id="GO:0030001">
    <property type="term" value="P:metal ion transport"/>
    <property type="evidence" value="ECO:0007669"/>
    <property type="project" value="InterPro"/>
</dbReference>
<accession>A0A0F9R8Q2</accession>
<dbReference type="Gene3D" id="3.40.50.1980">
    <property type="entry name" value="Nitrogenase molybdenum iron protein domain"/>
    <property type="match status" value="2"/>
</dbReference>
<protein>
    <recommendedName>
        <fullName evidence="6">Zinc transporter</fullName>
    </recommendedName>
</protein>
<dbReference type="GO" id="GO:0046872">
    <property type="term" value="F:metal ion binding"/>
    <property type="evidence" value="ECO:0007669"/>
    <property type="project" value="InterPro"/>
</dbReference>
<evidence type="ECO:0000256" key="4">
    <source>
        <dbReference type="SAM" id="MobiDB-lite"/>
    </source>
</evidence>
<comment type="similarity">
    <text evidence="1">Belongs to the bacterial solute-binding protein 9 family.</text>
</comment>
<reference evidence="5" key="1">
    <citation type="journal article" date="2015" name="Nature">
        <title>Complex archaea that bridge the gap between prokaryotes and eukaryotes.</title>
        <authorList>
            <person name="Spang A."/>
            <person name="Saw J.H."/>
            <person name="Jorgensen S.L."/>
            <person name="Zaremba-Niedzwiedzka K."/>
            <person name="Martijn J."/>
            <person name="Lind A.E."/>
            <person name="van Eijk R."/>
            <person name="Schleper C."/>
            <person name="Guy L."/>
            <person name="Ettema T.J."/>
        </authorList>
    </citation>
    <scope>NUCLEOTIDE SEQUENCE</scope>
</reference>
<feature type="compositionally biased region" description="Polar residues" evidence="4">
    <location>
        <begin position="130"/>
        <end position="141"/>
    </location>
</feature>
<organism evidence="5">
    <name type="scientific">marine sediment metagenome</name>
    <dbReference type="NCBI Taxonomy" id="412755"/>
    <lineage>
        <taxon>unclassified sequences</taxon>
        <taxon>metagenomes</taxon>
        <taxon>ecological metagenomes</taxon>
    </lineage>
</organism>
<comment type="caution">
    <text evidence="5">The sequence shown here is derived from an EMBL/GenBank/DDBJ whole genome shotgun (WGS) entry which is preliminary data.</text>
</comment>